<reference evidence="1 2" key="1">
    <citation type="journal article" date="2019" name="Gigascience">
        <title>Whole-genome sequence of the oriental lung fluke Paragonimus westermani.</title>
        <authorList>
            <person name="Oey H."/>
            <person name="Zakrzewski M."/>
            <person name="Narain K."/>
            <person name="Devi K.R."/>
            <person name="Agatsuma T."/>
            <person name="Nawaratna S."/>
            <person name="Gobert G.N."/>
            <person name="Jones M.K."/>
            <person name="Ragan M.A."/>
            <person name="McManus D.P."/>
            <person name="Krause L."/>
        </authorList>
    </citation>
    <scope>NUCLEOTIDE SEQUENCE [LARGE SCALE GENOMIC DNA]</scope>
    <source>
        <strain evidence="1 2">IND2009</strain>
    </source>
</reference>
<dbReference type="GO" id="GO:0032040">
    <property type="term" value="C:small-subunit processome"/>
    <property type="evidence" value="ECO:0007669"/>
    <property type="project" value="TreeGrafter"/>
</dbReference>
<dbReference type="EMBL" id="QNGE01002457">
    <property type="protein sequence ID" value="KAA3675550.1"/>
    <property type="molecule type" value="Genomic_DNA"/>
</dbReference>
<dbReference type="PANTHER" id="PTHR22840">
    <property type="entry name" value="WD REPEAT-CONTAINING PROTEIN 36"/>
    <property type="match status" value="1"/>
</dbReference>
<evidence type="ECO:0000313" key="1">
    <source>
        <dbReference type="EMBL" id="KAA3675550.1"/>
    </source>
</evidence>
<protein>
    <submittedName>
        <fullName evidence="1">Uncharacterized protein</fullName>
    </submittedName>
</protein>
<dbReference type="Gene3D" id="2.130.10.10">
    <property type="entry name" value="YVTN repeat-like/Quinoprotein amine dehydrogenase"/>
    <property type="match status" value="2"/>
</dbReference>
<name>A0A5J4NJP7_9TREM</name>
<dbReference type="AlphaFoldDB" id="A0A5J4NJP7"/>
<organism evidence="1 2">
    <name type="scientific">Paragonimus westermani</name>
    <dbReference type="NCBI Taxonomy" id="34504"/>
    <lineage>
        <taxon>Eukaryota</taxon>
        <taxon>Metazoa</taxon>
        <taxon>Spiralia</taxon>
        <taxon>Lophotrochozoa</taxon>
        <taxon>Platyhelminthes</taxon>
        <taxon>Trematoda</taxon>
        <taxon>Digenea</taxon>
        <taxon>Plagiorchiida</taxon>
        <taxon>Troglotremata</taxon>
        <taxon>Troglotrematidae</taxon>
        <taxon>Paragonimus</taxon>
    </lineage>
</organism>
<proteinExistence type="predicted"/>
<dbReference type="Proteomes" id="UP000324629">
    <property type="component" value="Unassembled WGS sequence"/>
</dbReference>
<dbReference type="GO" id="GO:0006364">
    <property type="term" value="P:rRNA processing"/>
    <property type="evidence" value="ECO:0007669"/>
    <property type="project" value="TreeGrafter"/>
</dbReference>
<accession>A0A5J4NJP7</accession>
<gene>
    <name evidence="1" type="ORF">DEA37_0008548</name>
</gene>
<evidence type="ECO:0000313" key="2">
    <source>
        <dbReference type="Proteomes" id="UP000324629"/>
    </source>
</evidence>
<dbReference type="PANTHER" id="PTHR22840:SF12">
    <property type="entry name" value="WD REPEAT-CONTAINING PROTEIN 36"/>
    <property type="match status" value="1"/>
</dbReference>
<comment type="caution">
    <text evidence="1">The sequence shown here is derived from an EMBL/GenBank/DDBJ whole genome shotgun (WGS) entry which is preliminary data.</text>
</comment>
<dbReference type="GO" id="GO:0034388">
    <property type="term" value="C:Pwp2p-containing subcomplex of 90S preribosome"/>
    <property type="evidence" value="ECO:0007669"/>
    <property type="project" value="TreeGrafter"/>
</dbReference>
<dbReference type="InterPro" id="IPR015943">
    <property type="entry name" value="WD40/YVTN_repeat-like_dom_sf"/>
</dbReference>
<keyword evidence="2" id="KW-1185">Reference proteome</keyword>
<sequence length="152" mass="16678">MFCLPGGDAACALVISGANNLLKMPYSDRPDSGPRTVCKRSDYFRPPNRVNFWPGASADGSLLVSAGQNWLLQIFLTFNDQLDKSLGRAYAPGVPDRRKTTADQRASWLLPGVSQLALCATRADDWDSLVAIHAGRRQATTWNFVNATRGRH</sequence>